<keyword evidence="2" id="KW-0732">Signal</keyword>
<accession>A0A9W9G4F1</accession>
<name>A0A9W9G4F1_9EURO</name>
<evidence type="ECO:0000313" key="5">
    <source>
        <dbReference type="Proteomes" id="UP001149074"/>
    </source>
</evidence>
<dbReference type="RefSeq" id="XP_056479744.1">
    <property type="nucleotide sequence ID" value="XM_056612520.1"/>
</dbReference>
<protein>
    <recommendedName>
        <fullName evidence="3">Sulfatase N-terminal domain-containing protein</fullName>
    </recommendedName>
</protein>
<sequence length="651" mass="73175">MRSSLLSLGLLLSGVSHCAANCGSGPGHGQGPHDSKKPNIVFILSDDQDARLGSTDFQSVLHKEIFDKGIRFINHFGTTAQCCPSRAGLLRGQVSHNTNITHVHGPGGNYDKWYISGQDKDYLPQWLAKAGYRSEYAGKLLNGYNIINYNIRPKGWHWVDALLDPYTTYYNVPVLSQNGERPTYYKGWHSTDVIRIKALDRLERLASQDQPFYLQIAPYSCHIENDQYRAIPLKRHFELFQDAKAPRYPNYNPEEKYQKKKGSWLRDLPLMNQSSRDFADFAFKSRAQSLQGVDEIIEDVIAKLEEKGILDNTYIVYSSDNGYHIGQNRVPAGKAGFYAEDTNLPFGVRGPGIPAGAVSKTPSVHVDLAPTFLDIAGLPEDEWPDFLDGASLLDQWRHPHQKYGEGQGEGNSKETLNIEFWGLCISESPNTVDVGSPFNNNSYKTLRILGEEQGWLLSIWCTGDIELYDTIKDPYEVNNIASSTESQHINMLNRLNTLLLVTKSCEKGSCRDPWAVFNPPDGSKIISLKQALDPKYDDFFASFPKVQFGECMQYQYVPNEEPYYPEIPVHAREGLGREARGPTDNYISTKGKVTIKDSTYHGTEAQRHGTLKDVYENARPLTDSELVSDDTVSSKRFAAVPERDLVGMGFD</sequence>
<reference evidence="4" key="1">
    <citation type="submission" date="2022-11" db="EMBL/GenBank/DDBJ databases">
        <authorList>
            <person name="Petersen C."/>
        </authorList>
    </citation>
    <scope>NUCLEOTIDE SEQUENCE</scope>
    <source>
        <strain evidence="4">IBT 30761</strain>
    </source>
</reference>
<feature type="chain" id="PRO_5040754470" description="Sulfatase N-terminal domain-containing protein" evidence="2">
    <location>
        <begin position="21"/>
        <end position="651"/>
    </location>
</feature>
<dbReference type="GO" id="GO:0008449">
    <property type="term" value="F:N-acetylglucosamine-6-sulfatase activity"/>
    <property type="evidence" value="ECO:0007669"/>
    <property type="project" value="TreeGrafter"/>
</dbReference>
<organism evidence="4 5">
    <name type="scientific">Penicillium argentinense</name>
    <dbReference type="NCBI Taxonomy" id="1131581"/>
    <lineage>
        <taxon>Eukaryota</taxon>
        <taxon>Fungi</taxon>
        <taxon>Dikarya</taxon>
        <taxon>Ascomycota</taxon>
        <taxon>Pezizomycotina</taxon>
        <taxon>Eurotiomycetes</taxon>
        <taxon>Eurotiomycetidae</taxon>
        <taxon>Eurotiales</taxon>
        <taxon>Aspergillaceae</taxon>
        <taxon>Penicillium</taxon>
    </lineage>
</organism>
<evidence type="ECO:0000256" key="1">
    <source>
        <dbReference type="ARBA" id="ARBA00008779"/>
    </source>
</evidence>
<dbReference type="InterPro" id="IPR000917">
    <property type="entry name" value="Sulfatase_N"/>
</dbReference>
<feature type="signal peptide" evidence="2">
    <location>
        <begin position="1"/>
        <end position="20"/>
    </location>
</feature>
<dbReference type="CDD" id="cd16147">
    <property type="entry name" value="G6S"/>
    <property type="match status" value="1"/>
</dbReference>
<dbReference type="Pfam" id="PF00884">
    <property type="entry name" value="Sulfatase"/>
    <property type="match status" value="1"/>
</dbReference>
<feature type="domain" description="Sulfatase N-terminal" evidence="3">
    <location>
        <begin position="38"/>
        <end position="377"/>
    </location>
</feature>
<evidence type="ECO:0000259" key="3">
    <source>
        <dbReference type="Pfam" id="PF00884"/>
    </source>
</evidence>
<dbReference type="Gene3D" id="3.40.720.10">
    <property type="entry name" value="Alkaline Phosphatase, subunit A"/>
    <property type="match status" value="1"/>
</dbReference>
<dbReference type="GeneID" id="81351499"/>
<dbReference type="GO" id="GO:0005539">
    <property type="term" value="F:glycosaminoglycan binding"/>
    <property type="evidence" value="ECO:0007669"/>
    <property type="project" value="TreeGrafter"/>
</dbReference>
<dbReference type="OrthoDB" id="96314at2759"/>
<gene>
    <name evidence="4" type="ORF">N7532_000016</name>
</gene>
<dbReference type="PANTHER" id="PTHR43108">
    <property type="entry name" value="N-ACETYLGLUCOSAMINE-6-SULFATASE FAMILY MEMBER"/>
    <property type="match status" value="1"/>
</dbReference>
<keyword evidence="5" id="KW-1185">Reference proteome</keyword>
<evidence type="ECO:0000313" key="4">
    <source>
        <dbReference type="EMBL" id="KAJ5111971.1"/>
    </source>
</evidence>
<dbReference type="SUPFAM" id="SSF53649">
    <property type="entry name" value="Alkaline phosphatase-like"/>
    <property type="match status" value="1"/>
</dbReference>
<dbReference type="PANTHER" id="PTHR43108:SF8">
    <property type="entry name" value="SD21168P"/>
    <property type="match status" value="1"/>
</dbReference>
<reference evidence="4" key="2">
    <citation type="journal article" date="2023" name="IMA Fungus">
        <title>Comparative genomic study of the Penicillium genus elucidates a diverse pangenome and 15 lateral gene transfer events.</title>
        <authorList>
            <person name="Petersen C."/>
            <person name="Sorensen T."/>
            <person name="Nielsen M.R."/>
            <person name="Sondergaard T.E."/>
            <person name="Sorensen J.L."/>
            <person name="Fitzpatrick D.A."/>
            <person name="Frisvad J.C."/>
            <person name="Nielsen K.L."/>
        </authorList>
    </citation>
    <scope>NUCLEOTIDE SEQUENCE</scope>
    <source>
        <strain evidence="4">IBT 30761</strain>
    </source>
</reference>
<dbReference type="EMBL" id="JAPQKI010000001">
    <property type="protein sequence ID" value="KAJ5111971.1"/>
    <property type="molecule type" value="Genomic_DNA"/>
</dbReference>
<dbReference type="InterPro" id="IPR017850">
    <property type="entry name" value="Alkaline_phosphatase_core_sf"/>
</dbReference>
<dbReference type="AlphaFoldDB" id="A0A9W9G4F1"/>
<dbReference type="Proteomes" id="UP001149074">
    <property type="component" value="Unassembled WGS sequence"/>
</dbReference>
<comment type="caution">
    <text evidence="4">The sequence shown here is derived from an EMBL/GenBank/DDBJ whole genome shotgun (WGS) entry which is preliminary data.</text>
</comment>
<proteinExistence type="inferred from homology"/>
<evidence type="ECO:0000256" key="2">
    <source>
        <dbReference type="SAM" id="SignalP"/>
    </source>
</evidence>
<comment type="similarity">
    <text evidence="1">Belongs to the sulfatase family.</text>
</comment>